<dbReference type="Pfam" id="PF05988">
    <property type="entry name" value="DUF899"/>
    <property type="match status" value="1"/>
</dbReference>
<dbReference type="HOGENOM" id="CLU_2394732_0_0_11"/>
<keyword evidence="2" id="KW-1185">Reference proteome</keyword>
<dbReference type="eggNOG" id="COG4312">
    <property type="taxonomic scope" value="Bacteria"/>
</dbReference>
<sequence length="93" mass="10956">MSSGGHAARRFNEDFGATVDGEERQALSVFVRQGEQLFHSWSTFARGEEPFMLVFDLLDLTPYGRQETWEDSPRGWPQDPPYTWMRLHDRYEE</sequence>
<name>X5DWL0_9CORY</name>
<dbReference type="InterPro" id="IPR010296">
    <property type="entry name" value="DUF899_thioredox"/>
</dbReference>
<proteinExistence type="predicted"/>
<evidence type="ECO:0000313" key="2">
    <source>
        <dbReference type="Proteomes" id="UP000023703"/>
    </source>
</evidence>
<dbReference type="EMBL" id="CP006842">
    <property type="protein sequence ID" value="AHW65002.1"/>
    <property type="molecule type" value="Genomic_DNA"/>
</dbReference>
<reference evidence="1 2" key="1">
    <citation type="journal article" date="2015" name="Int. J. Syst. Evol. Microbiol.">
        <title>Revisiting Corynebacterium glyciniphilum (ex Kubota et al., 1972) sp. nov., nom. rev., isolated from putrefied banana.</title>
        <authorList>
            <person name="Al-Dilaimi A."/>
            <person name="Bednarz H."/>
            <person name="Lomker A."/>
            <person name="Niehaus K."/>
            <person name="Kalinowski J."/>
            <person name="Ruckert C."/>
        </authorList>
    </citation>
    <scope>NUCLEOTIDE SEQUENCE [LARGE SCALE GENOMIC DNA]</scope>
    <source>
        <strain evidence="1">AJ 3170</strain>
    </source>
</reference>
<dbReference type="AlphaFoldDB" id="X5DWL0"/>
<evidence type="ECO:0000313" key="1">
    <source>
        <dbReference type="EMBL" id="AHW65002.1"/>
    </source>
</evidence>
<dbReference type="KEGG" id="cgy:CGLY_12810"/>
<protein>
    <recommendedName>
        <fullName evidence="3">DUF899 domain-containing protein</fullName>
    </recommendedName>
</protein>
<dbReference type="Proteomes" id="UP000023703">
    <property type="component" value="Chromosome"/>
</dbReference>
<evidence type="ECO:0008006" key="3">
    <source>
        <dbReference type="Google" id="ProtNLM"/>
    </source>
</evidence>
<dbReference type="STRING" id="1404245.CGLY_12810"/>
<accession>X5DWL0</accession>
<gene>
    <name evidence="1" type="ORF">CGLY_12810</name>
</gene>
<organism evidence="1 2">
    <name type="scientific">Corynebacterium glyciniphilum AJ 3170</name>
    <dbReference type="NCBI Taxonomy" id="1404245"/>
    <lineage>
        <taxon>Bacteria</taxon>
        <taxon>Bacillati</taxon>
        <taxon>Actinomycetota</taxon>
        <taxon>Actinomycetes</taxon>
        <taxon>Mycobacteriales</taxon>
        <taxon>Corynebacteriaceae</taxon>
        <taxon>Corynebacterium</taxon>
    </lineage>
</organism>